<dbReference type="InterPro" id="IPR027417">
    <property type="entry name" value="P-loop_NTPase"/>
</dbReference>
<organism evidence="1 2">
    <name type="scientific">Aspergillus japonicus CBS 114.51</name>
    <dbReference type="NCBI Taxonomy" id="1448312"/>
    <lineage>
        <taxon>Eukaryota</taxon>
        <taxon>Fungi</taxon>
        <taxon>Dikarya</taxon>
        <taxon>Ascomycota</taxon>
        <taxon>Pezizomycotina</taxon>
        <taxon>Eurotiomycetes</taxon>
        <taxon>Eurotiomycetidae</taxon>
        <taxon>Eurotiales</taxon>
        <taxon>Aspergillaceae</taxon>
        <taxon>Aspergillus</taxon>
        <taxon>Aspergillus subgen. Circumdati</taxon>
    </lineage>
</organism>
<keyword evidence="2" id="KW-1185">Reference proteome</keyword>
<dbReference type="AlphaFoldDB" id="A0A8T8WS35"/>
<dbReference type="EMBL" id="KZ824828">
    <property type="protein sequence ID" value="RAH78362.1"/>
    <property type="molecule type" value="Genomic_DNA"/>
</dbReference>
<protein>
    <submittedName>
        <fullName evidence="1">Uncharacterized protein</fullName>
    </submittedName>
</protein>
<dbReference type="Proteomes" id="UP000249497">
    <property type="component" value="Unassembled WGS sequence"/>
</dbReference>
<name>A0A8T8WS35_ASPJA</name>
<dbReference type="SUPFAM" id="SSF52540">
    <property type="entry name" value="P-loop containing nucleoside triphosphate hydrolases"/>
    <property type="match status" value="1"/>
</dbReference>
<dbReference type="OrthoDB" id="4496002at2759"/>
<dbReference type="Gene3D" id="3.40.50.300">
    <property type="entry name" value="P-loop containing nucleotide triphosphate hydrolases"/>
    <property type="match status" value="1"/>
</dbReference>
<dbReference type="RefSeq" id="XP_025524256.1">
    <property type="nucleotide sequence ID" value="XM_025673896.1"/>
</dbReference>
<evidence type="ECO:0000313" key="1">
    <source>
        <dbReference type="EMBL" id="RAH78362.1"/>
    </source>
</evidence>
<accession>A0A8T8WS35</accession>
<dbReference type="GeneID" id="37177588"/>
<reference evidence="1 2" key="1">
    <citation type="submission" date="2018-02" db="EMBL/GenBank/DDBJ databases">
        <title>The genomes of Aspergillus section Nigri reveals drivers in fungal speciation.</title>
        <authorList>
            <consortium name="DOE Joint Genome Institute"/>
            <person name="Vesth T.C."/>
            <person name="Nybo J."/>
            <person name="Theobald S."/>
            <person name="Brandl J."/>
            <person name="Frisvad J.C."/>
            <person name="Nielsen K.F."/>
            <person name="Lyhne E.K."/>
            <person name="Kogle M.E."/>
            <person name="Kuo A."/>
            <person name="Riley R."/>
            <person name="Clum A."/>
            <person name="Nolan M."/>
            <person name="Lipzen A."/>
            <person name="Salamov A."/>
            <person name="Henrissat B."/>
            <person name="Wiebenga A."/>
            <person name="De vries R.P."/>
            <person name="Grigoriev I.V."/>
            <person name="Mortensen U.H."/>
            <person name="Andersen M.R."/>
            <person name="Baker S.E."/>
        </authorList>
    </citation>
    <scope>NUCLEOTIDE SEQUENCE [LARGE SCALE GENOMIC DNA]</scope>
    <source>
        <strain evidence="1 2">CBS 114.51</strain>
    </source>
</reference>
<gene>
    <name evidence="1" type="ORF">BO86DRAFT_402904</name>
</gene>
<proteinExistence type="predicted"/>
<evidence type="ECO:0000313" key="2">
    <source>
        <dbReference type="Proteomes" id="UP000249497"/>
    </source>
</evidence>
<sequence>MAQPAENYQALLSITAVRALTPLQEAEATLTVYQLAQSPKRYYDHIRSAILETDVGGDAPGRWHVLTAQSYADVDALIVAVDVADPITLNELREELGRVVRGRRVQGRTEPFPVAKQGIPWLVLVVFKGEVMDEKIAREQVAALRLNELSIDWVFHPVAAGNGKDTKQSVSWLTKRPEEDTKEVFEPSHPSALDSTALFKPFMGETISMGVLGMWSLIMVLADDDNNPPILEAV</sequence>